<keyword evidence="1" id="KW-0175">Coiled coil</keyword>
<feature type="compositionally biased region" description="Basic and acidic residues" evidence="2">
    <location>
        <begin position="67"/>
        <end position="85"/>
    </location>
</feature>
<dbReference type="STRING" id="100787.A0A0G4KH11"/>
<feature type="compositionally biased region" description="Basic and acidic residues" evidence="2">
    <location>
        <begin position="37"/>
        <end position="59"/>
    </location>
</feature>
<evidence type="ECO:0000256" key="2">
    <source>
        <dbReference type="SAM" id="MobiDB-lite"/>
    </source>
</evidence>
<gene>
    <name evidence="3" type="ORF">BN1708_002089</name>
</gene>
<dbReference type="AlphaFoldDB" id="A0A0G4KH11"/>
<proteinExistence type="predicted"/>
<feature type="region of interest" description="Disordered" evidence="2">
    <location>
        <begin position="1"/>
        <end position="129"/>
    </location>
</feature>
<evidence type="ECO:0000256" key="1">
    <source>
        <dbReference type="SAM" id="Coils"/>
    </source>
</evidence>
<reference evidence="3 4" key="1">
    <citation type="submission" date="2015-05" db="EMBL/GenBank/DDBJ databases">
        <authorList>
            <person name="Wang D.B."/>
            <person name="Wang M."/>
        </authorList>
    </citation>
    <scope>NUCLEOTIDE SEQUENCE [LARGE SCALE GENOMIC DNA]</scope>
    <source>
        <strain evidence="3">VL1</strain>
    </source>
</reference>
<evidence type="ECO:0000313" key="4">
    <source>
        <dbReference type="Proteomes" id="UP000044602"/>
    </source>
</evidence>
<protein>
    <submittedName>
        <fullName evidence="3">Uncharacterized protein</fullName>
    </submittedName>
</protein>
<feature type="compositionally biased region" description="Basic and acidic residues" evidence="2">
    <location>
        <begin position="479"/>
        <end position="490"/>
    </location>
</feature>
<accession>A0A0G4KH11</accession>
<feature type="region of interest" description="Disordered" evidence="2">
    <location>
        <begin position="445"/>
        <end position="511"/>
    </location>
</feature>
<evidence type="ECO:0000313" key="3">
    <source>
        <dbReference type="EMBL" id="CRJ95996.1"/>
    </source>
</evidence>
<keyword evidence="4" id="KW-1185">Reference proteome</keyword>
<feature type="compositionally biased region" description="Low complexity" evidence="2">
    <location>
        <begin position="494"/>
        <end position="507"/>
    </location>
</feature>
<organism evidence="3 4">
    <name type="scientific">Verticillium longisporum</name>
    <name type="common">Verticillium dahliae var. longisporum</name>
    <dbReference type="NCBI Taxonomy" id="100787"/>
    <lineage>
        <taxon>Eukaryota</taxon>
        <taxon>Fungi</taxon>
        <taxon>Dikarya</taxon>
        <taxon>Ascomycota</taxon>
        <taxon>Pezizomycotina</taxon>
        <taxon>Sordariomycetes</taxon>
        <taxon>Hypocreomycetidae</taxon>
        <taxon>Glomerellales</taxon>
        <taxon>Plectosphaerellaceae</taxon>
        <taxon>Verticillium</taxon>
    </lineage>
</organism>
<feature type="compositionally biased region" description="Low complexity" evidence="2">
    <location>
        <begin position="460"/>
        <end position="475"/>
    </location>
</feature>
<dbReference type="Proteomes" id="UP000044602">
    <property type="component" value="Unassembled WGS sequence"/>
</dbReference>
<sequence length="671" mass="74427">MSRRDDAGRMSAYNYADRRDGERSGYNPQQSVRVRSPLRDNTLRDRNRDRERNLDRERSPIASGRRNSADFCKESRDGAQGRDRFQQNGGFSPPRGPASHRPQEPPRGPGLNRSATAPNPSVFKAGSLSTAAQQSDADVLLRLFRNVVTPVTDRTLLKKQRQEVEKACVRQRMELEKGASKHNDFPSVRDVHAHVTKKLDLKMEVLNKELEHNNTTLNNETRIWLEKLLELAAHVPPTHARMETQPQQQGGVDSRLDALEKRMVDRETAWEEKQAVRTKQHDDALAKQAERISALEANMLDAKGHIQSLQNENAALKSELKTAAASPVRPTLEVPALAASQTLQALVDTMRDEMRALTAKVDEATAPLADTDMDFINESCTDINVKLPVLESEVNRLKEMESKLVTIEQHDQSCSTVQDKLNNMAVLFGNLIKKDRAETDTRFASLETSSRQLSLPAPGPAASAASPDGSAAPEALNTVEERERALEEARQGNPATGAASATPGARSSIDMQDTTNRLQALEARVESHESMLFTKDKVIEHALWSADSFGRLMGRTDDLEARCKANDDWQQQIKGSITQVEDTIKSCEKWMNGQVEGLLLSLSVLDSQYNNLTTEGLAQMIAGHIQNQDRETVTRLQERNNEVGQLLSAMDRRIKGLETVGPGHSPEGGGV</sequence>
<name>A0A0G4KH11_VERLO</name>
<dbReference type="EMBL" id="CVQH01001113">
    <property type="protein sequence ID" value="CRJ95996.1"/>
    <property type="molecule type" value="Genomic_DNA"/>
</dbReference>
<feature type="coiled-coil region" evidence="1">
    <location>
        <begin position="292"/>
        <end position="360"/>
    </location>
</feature>